<comment type="caution">
    <text evidence="3">The sequence shown here is derived from an EMBL/GenBank/DDBJ whole genome shotgun (WGS) entry which is preliminary data.</text>
</comment>
<keyword evidence="1" id="KW-0472">Membrane</keyword>
<name>A0A3E1RDN9_9BURK</name>
<feature type="transmembrane region" description="Helical" evidence="1">
    <location>
        <begin position="20"/>
        <end position="43"/>
    </location>
</feature>
<dbReference type="InterPro" id="IPR018764">
    <property type="entry name" value="RskA_C"/>
</dbReference>
<keyword evidence="1" id="KW-1133">Transmembrane helix</keyword>
<accession>A0A3E1RDN9</accession>
<gene>
    <name evidence="3" type="ORF">DIC66_06270</name>
</gene>
<dbReference type="Proteomes" id="UP000260665">
    <property type="component" value="Unassembled WGS sequence"/>
</dbReference>
<evidence type="ECO:0000256" key="1">
    <source>
        <dbReference type="SAM" id="Phobius"/>
    </source>
</evidence>
<evidence type="ECO:0000259" key="2">
    <source>
        <dbReference type="Pfam" id="PF10099"/>
    </source>
</evidence>
<organism evidence="3 4">
    <name type="scientific">Rhodoferax lacus</name>
    <dbReference type="NCBI Taxonomy" id="2184758"/>
    <lineage>
        <taxon>Bacteria</taxon>
        <taxon>Pseudomonadati</taxon>
        <taxon>Pseudomonadota</taxon>
        <taxon>Betaproteobacteria</taxon>
        <taxon>Burkholderiales</taxon>
        <taxon>Comamonadaceae</taxon>
        <taxon>Rhodoferax</taxon>
    </lineage>
</organism>
<dbReference type="RefSeq" id="WP_117175182.1">
    <property type="nucleotide sequence ID" value="NZ_QFZK01000003.1"/>
</dbReference>
<protein>
    <recommendedName>
        <fullName evidence="2">Anti-sigma K factor RskA C-terminal domain-containing protein</fullName>
    </recommendedName>
</protein>
<feature type="domain" description="Anti-sigma K factor RskA C-terminal" evidence="2">
    <location>
        <begin position="24"/>
        <end position="160"/>
    </location>
</feature>
<dbReference type="EMBL" id="QFZK01000003">
    <property type="protein sequence ID" value="RFO97475.1"/>
    <property type="molecule type" value="Genomic_DNA"/>
</dbReference>
<evidence type="ECO:0000313" key="3">
    <source>
        <dbReference type="EMBL" id="RFO97475.1"/>
    </source>
</evidence>
<dbReference type="Pfam" id="PF10099">
    <property type="entry name" value="RskA_C"/>
    <property type="match status" value="1"/>
</dbReference>
<keyword evidence="1" id="KW-0812">Transmembrane</keyword>
<sequence>MQATDSTPPQPSGSRGHKGYWRAATYFCLLLLAVGATAGVSMYEQFVAQIHDLQQKVQQTAQLQYVAVLMDDKGEPAMLVTQEFGQPYLQLQRLNSVVEGQEDSMQLWALPASGTAQSLGVLPPKLKTLRLPATASALDAVSKLGMSVEARGGVTQAQGPRLPYLLTGSVIRKAL</sequence>
<proteinExistence type="predicted"/>
<dbReference type="AlphaFoldDB" id="A0A3E1RDN9"/>
<dbReference type="GO" id="GO:0005886">
    <property type="term" value="C:plasma membrane"/>
    <property type="evidence" value="ECO:0007669"/>
    <property type="project" value="InterPro"/>
</dbReference>
<evidence type="ECO:0000313" key="4">
    <source>
        <dbReference type="Proteomes" id="UP000260665"/>
    </source>
</evidence>
<reference evidence="3 4" key="1">
    <citation type="submission" date="2018-05" db="EMBL/GenBank/DDBJ databases">
        <title>Rhodoferax soyangensis sp.nov., isolated from an oligotrophic freshwater lake.</title>
        <authorList>
            <person name="Park M."/>
        </authorList>
    </citation>
    <scope>NUCLEOTIDE SEQUENCE [LARGE SCALE GENOMIC DNA]</scope>
    <source>
        <strain evidence="3 4">IMCC26218</strain>
    </source>
</reference>
<dbReference type="OrthoDB" id="8900846at2"/>
<keyword evidence="4" id="KW-1185">Reference proteome</keyword>